<reference evidence="2" key="1">
    <citation type="submission" date="2019-05" db="EMBL/GenBank/DDBJ databases">
        <title>The de novo reference genome and transcriptome assemblies of the wild tomato species Solanum chilense.</title>
        <authorList>
            <person name="Stam R."/>
            <person name="Nosenko T."/>
            <person name="Hoerger A.C."/>
            <person name="Stephan W."/>
            <person name="Seidel M.A."/>
            <person name="Kuhn J.M.M."/>
            <person name="Haberer G."/>
            <person name="Tellier A."/>
        </authorList>
    </citation>
    <scope>NUCLEOTIDE SEQUENCE</scope>
    <source>
        <tissue evidence="2">Mature leaves</tissue>
    </source>
</reference>
<sequence>MCNKTSGKPHSFLDQTSSRRSSTSRRRRTCDCATGKEGQFEQGKGHQRDTFRPLLKLFFTLMLWIHKLTLATPMDVVEEYTDHYGSITSVNFVKLIVLTLISIREYNERVHNVFKYKVLKIEKVNFMVTYYLEYWMTVKVRNLTPVTAIEIFQIHAAVGGLANCNLSS</sequence>
<comment type="caution">
    <text evidence="2">The sequence shown here is derived from an EMBL/GenBank/DDBJ whole genome shotgun (WGS) entry which is preliminary data.</text>
</comment>
<proteinExistence type="predicted"/>
<dbReference type="EMBL" id="RXGB01008223">
    <property type="protein sequence ID" value="TMW84862.1"/>
    <property type="molecule type" value="Genomic_DNA"/>
</dbReference>
<organism evidence="2">
    <name type="scientific">Solanum chilense</name>
    <name type="common">Tomato</name>
    <name type="synonym">Lycopersicon chilense</name>
    <dbReference type="NCBI Taxonomy" id="4083"/>
    <lineage>
        <taxon>Eukaryota</taxon>
        <taxon>Viridiplantae</taxon>
        <taxon>Streptophyta</taxon>
        <taxon>Embryophyta</taxon>
        <taxon>Tracheophyta</taxon>
        <taxon>Spermatophyta</taxon>
        <taxon>Magnoliopsida</taxon>
        <taxon>eudicotyledons</taxon>
        <taxon>Gunneridae</taxon>
        <taxon>Pentapetalae</taxon>
        <taxon>asterids</taxon>
        <taxon>lamiids</taxon>
        <taxon>Solanales</taxon>
        <taxon>Solanaceae</taxon>
        <taxon>Solanoideae</taxon>
        <taxon>Solaneae</taxon>
        <taxon>Solanum</taxon>
        <taxon>Solanum subgen. Lycopersicon</taxon>
    </lineage>
</organism>
<protein>
    <submittedName>
        <fullName evidence="2">Uncharacterized protein</fullName>
    </submittedName>
</protein>
<accession>A0A6N2AQY4</accession>
<name>A0A6N2AQY4_SOLCI</name>
<gene>
    <name evidence="2" type="ORF">EJD97_024234</name>
</gene>
<feature type="region of interest" description="Disordered" evidence="1">
    <location>
        <begin position="1"/>
        <end position="30"/>
    </location>
</feature>
<evidence type="ECO:0000313" key="2">
    <source>
        <dbReference type="EMBL" id="TMW84862.1"/>
    </source>
</evidence>
<evidence type="ECO:0000256" key="1">
    <source>
        <dbReference type="SAM" id="MobiDB-lite"/>
    </source>
</evidence>
<dbReference type="AlphaFoldDB" id="A0A6N2AQY4"/>